<sequence>MSGRTVMCYGDSNTHGTMPMSSREDMGRFDPATRWPGVMAGALGDGWRVIEEGLPGRTTVLPDPLGGAHRNGLAVLPAVLDSHRPLDVVTLMLGTNDMKLRFQVPVVEMADALAQLVATIRGSHAGPDGGAPAVLLIAPPPVLEVGCLAEIFEGAAEKSKRLGAVYAEVAAREGTGFLDAAGVIASSPVDGVHFDAAEHAKLGAAVAGAVRAMVP</sequence>
<dbReference type="EMBL" id="QFPW01000018">
    <property type="protein sequence ID" value="PZQ47136.1"/>
    <property type="molecule type" value="Genomic_DNA"/>
</dbReference>
<name>A0A2W5N170_RHOSU</name>
<evidence type="ECO:0000313" key="3">
    <source>
        <dbReference type="Proteomes" id="UP000249185"/>
    </source>
</evidence>
<dbReference type="InterPro" id="IPR036514">
    <property type="entry name" value="SGNH_hydro_sf"/>
</dbReference>
<dbReference type="Gene3D" id="3.40.50.1110">
    <property type="entry name" value="SGNH hydrolase"/>
    <property type="match status" value="1"/>
</dbReference>
<reference evidence="2 3" key="1">
    <citation type="submission" date="2017-08" db="EMBL/GenBank/DDBJ databases">
        <title>Infants hospitalized years apart are colonized by the same room-sourced microbial strains.</title>
        <authorList>
            <person name="Brooks B."/>
            <person name="Olm M.R."/>
            <person name="Firek B.A."/>
            <person name="Baker R."/>
            <person name="Thomas B.C."/>
            <person name="Morowitz M.J."/>
            <person name="Banfield J.F."/>
        </authorList>
    </citation>
    <scope>NUCLEOTIDE SEQUENCE [LARGE SCALE GENOMIC DNA]</scope>
    <source>
        <strain evidence="2">S2_005_002_R2_34</strain>
    </source>
</reference>
<accession>A0A2W5N170</accession>
<evidence type="ECO:0000313" key="2">
    <source>
        <dbReference type="EMBL" id="PZQ47136.1"/>
    </source>
</evidence>
<dbReference type="CDD" id="cd01839">
    <property type="entry name" value="SGNH_arylesterase_like"/>
    <property type="match status" value="1"/>
</dbReference>
<dbReference type="AlphaFoldDB" id="A0A2W5N170"/>
<dbReference type="InterPro" id="IPR013830">
    <property type="entry name" value="SGNH_hydro"/>
</dbReference>
<dbReference type="GO" id="GO:0016788">
    <property type="term" value="F:hydrolase activity, acting on ester bonds"/>
    <property type="evidence" value="ECO:0007669"/>
    <property type="project" value="UniProtKB-ARBA"/>
</dbReference>
<gene>
    <name evidence="2" type="ORF">DI556_18125</name>
</gene>
<dbReference type="SUPFAM" id="SSF52266">
    <property type="entry name" value="SGNH hydrolase"/>
    <property type="match status" value="1"/>
</dbReference>
<feature type="domain" description="SGNH hydrolase-type esterase" evidence="1">
    <location>
        <begin position="8"/>
        <end position="198"/>
    </location>
</feature>
<protein>
    <submittedName>
        <fullName evidence="2">Hydrolase</fullName>
    </submittedName>
</protein>
<comment type="caution">
    <text evidence="2">The sequence shown here is derived from an EMBL/GenBank/DDBJ whole genome shotgun (WGS) entry which is preliminary data.</text>
</comment>
<dbReference type="Proteomes" id="UP000249185">
    <property type="component" value="Unassembled WGS sequence"/>
</dbReference>
<dbReference type="Pfam" id="PF13472">
    <property type="entry name" value="Lipase_GDSL_2"/>
    <property type="match status" value="1"/>
</dbReference>
<dbReference type="InterPro" id="IPR051532">
    <property type="entry name" value="Ester_Hydrolysis_Enzymes"/>
</dbReference>
<keyword evidence="2" id="KW-0378">Hydrolase</keyword>
<proteinExistence type="predicted"/>
<evidence type="ECO:0000259" key="1">
    <source>
        <dbReference type="Pfam" id="PF13472"/>
    </source>
</evidence>
<dbReference type="PANTHER" id="PTHR30383:SF29">
    <property type="entry name" value="SGNH HYDROLASE-TYPE ESTERASE DOMAIN-CONTAINING PROTEIN"/>
    <property type="match status" value="1"/>
</dbReference>
<dbReference type="PANTHER" id="PTHR30383">
    <property type="entry name" value="THIOESTERASE 1/PROTEASE 1/LYSOPHOSPHOLIPASE L1"/>
    <property type="match status" value="1"/>
</dbReference>
<organism evidence="2 3">
    <name type="scientific">Rhodovulum sulfidophilum</name>
    <name type="common">Rhodobacter sulfidophilus</name>
    <dbReference type="NCBI Taxonomy" id="35806"/>
    <lineage>
        <taxon>Bacteria</taxon>
        <taxon>Pseudomonadati</taxon>
        <taxon>Pseudomonadota</taxon>
        <taxon>Alphaproteobacteria</taxon>
        <taxon>Rhodobacterales</taxon>
        <taxon>Paracoccaceae</taxon>
        <taxon>Rhodovulum</taxon>
    </lineage>
</organism>